<feature type="non-terminal residue" evidence="2">
    <location>
        <position position="1"/>
    </location>
</feature>
<keyword evidence="1" id="KW-1133">Transmembrane helix</keyword>
<name>A0A6J4L153_9CYAN</name>
<sequence>AEALRLKDEAISSLLEGIPKLLSGVNIALYFWFVCKGLILRSLNF</sequence>
<dbReference type="EMBL" id="CADCTZ010000210">
    <property type="protein sequence ID" value="CAA9321008.1"/>
    <property type="molecule type" value="Genomic_DNA"/>
</dbReference>
<organism evidence="2">
    <name type="scientific">uncultured Microcoleus sp</name>
    <dbReference type="NCBI Taxonomy" id="259945"/>
    <lineage>
        <taxon>Bacteria</taxon>
        <taxon>Bacillati</taxon>
        <taxon>Cyanobacteriota</taxon>
        <taxon>Cyanophyceae</taxon>
        <taxon>Oscillatoriophycideae</taxon>
        <taxon>Oscillatoriales</taxon>
        <taxon>Microcoleaceae</taxon>
        <taxon>Microcoleus</taxon>
        <taxon>environmental samples</taxon>
    </lineage>
</organism>
<keyword evidence="1" id="KW-0472">Membrane</keyword>
<evidence type="ECO:0000256" key="1">
    <source>
        <dbReference type="SAM" id="Phobius"/>
    </source>
</evidence>
<evidence type="ECO:0000313" key="2">
    <source>
        <dbReference type="EMBL" id="CAA9321008.1"/>
    </source>
</evidence>
<accession>A0A6J4L153</accession>
<gene>
    <name evidence="2" type="ORF">AVDCRST_MAG84-1351</name>
</gene>
<protein>
    <submittedName>
        <fullName evidence="2">Uncharacterized protein</fullName>
    </submittedName>
</protein>
<feature type="transmembrane region" description="Helical" evidence="1">
    <location>
        <begin position="21"/>
        <end position="40"/>
    </location>
</feature>
<reference evidence="2" key="1">
    <citation type="submission" date="2020-02" db="EMBL/GenBank/DDBJ databases">
        <authorList>
            <person name="Meier V. D."/>
        </authorList>
    </citation>
    <scope>NUCLEOTIDE SEQUENCE</scope>
    <source>
        <strain evidence="2">AVDCRST_MAG84</strain>
    </source>
</reference>
<dbReference type="AlphaFoldDB" id="A0A6J4L153"/>
<proteinExistence type="predicted"/>
<keyword evidence="1" id="KW-0812">Transmembrane</keyword>